<gene>
    <name evidence="2" type="ORF">llap_4677</name>
</gene>
<dbReference type="Pfam" id="PF00078">
    <property type="entry name" value="RVT_1"/>
    <property type="match status" value="1"/>
</dbReference>
<dbReference type="AlphaFoldDB" id="A0A2I0UG52"/>
<dbReference type="OrthoDB" id="416454at2759"/>
<dbReference type="EMBL" id="KZ505787">
    <property type="protein sequence ID" value="PKU45023.1"/>
    <property type="molecule type" value="Genomic_DNA"/>
</dbReference>
<keyword evidence="2" id="KW-0695">RNA-directed DNA polymerase</keyword>
<feature type="domain" description="Reverse transcriptase" evidence="1">
    <location>
        <begin position="12"/>
        <end position="143"/>
    </location>
</feature>
<keyword evidence="3" id="KW-1185">Reference proteome</keyword>
<dbReference type="InterPro" id="IPR000477">
    <property type="entry name" value="RT_dom"/>
</dbReference>
<evidence type="ECO:0000259" key="1">
    <source>
        <dbReference type="Pfam" id="PF00078"/>
    </source>
</evidence>
<accession>A0A2I0UG52</accession>
<dbReference type="GO" id="GO:0003964">
    <property type="term" value="F:RNA-directed DNA polymerase activity"/>
    <property type="evidence" value="ECO:0007669"/>
    <property type="project" value="UniProtKB-KW"/>
</dbReference>
<proteinExistence type="predicted"/>
<organism evidence="2 3">
    <name type="scientific">Limosa lapponica baueri</name>
    <dbReference type="NCBI Taxonomy" id="1758121"/>
    <lineage>
        <taxon>Eukaryota</taxon>
        <taxon>Metazoa</taxon>
        <taxon>Chordata</taxon>
        <taxon>Craniata</taxon>
        <taxon>Vertebrata</taxon>
        <taxon>Euteleostomi</taxon>
        <taxon>Archelosauria</taxon>
        <taxon>Archosauria</taxon>
        <taxon>Dinosauria</taxon>
        <taxon>Saurischia</taxon>
        <taxon>Theropoda</taxon>
        <taxon>Coelurosauria</taxon>
        <taxon>Aves</taxon>
        <taxon>Neognathae</taxon>
        <taxon>Neoaves</taxon>
        <taxon>Charadriiformes</taxon>
        <taxon>Scolopacidae</taxon>
        <taxon>Limosa</taxon>
    </lineage>
</organism>
<dbReference type="PANTHER" id="PTHR33332">
    <property type="entry name" value="REVERSE TRANSCRIPTASE DOMAIN-CONTAINING PROTEIN"/>
    <property type="match status" value="1"/>
</dbReference>
<protein>
    <submittedName>
        <fullName evidence="2">Rna-directed dna polymerase from mobile element jockey-like</fullName>
    </submittedName>
</protein>
<keyword evidence="2" id="KW-0808">Transferase</keyword>
<evidence type="ECO:0000313" key="2">
    <source>
        <dbReference type="EMBL" id="PKU45023.1"/>
    </source>
</evidence>
<keyword evidence="2" id="KW-0548">Nucleotidyltransferase</keyword>
<reference evidence="3" key="2">
    <citation type="submission" date="2017-12" db="EMBL/GenBank/DDBJ databases">
        <title>Genome sequence of the Bar-tailed Godwit (Limosa lapponica baueri).</title>
        <authorList>
            <person name="Lima N.C.B."/>
            <person name="Parody-Merino A.M."/>
            <person name="Battley P.F."/>
            <person name="Fidler A.E."/>
            <person name="Prosdocimi F."/>
        </authorList>
    </citation>
    <scope>NUCLEOTIDE SEQUENCE [LARGE SCALE GENOMIC DNA]</scope>
</reference>
<reference evidence="3" key="1">
    <citation type="submission" date="2017-11" db="EMBL/GenBank/DDBJ databases">
        <authorList>
            <person name="Lima N.C."/>
            <person name="Parody-Merino A.M."/>
            <person name="Battley P.F."/>
            <person name="Fidler A.E."/>
            <person name="Prosdocimi F."/>
        </authorList>
    </citation>
    <scope>NUCLEOTIDE SEQUENCE [LARGE SCALE GENOMIC DNA]</scope>
</reference>
<sequence length="232" mass="26549">MSYTWTCAKCYTVPHGILVSKLERHGFGGWTIPWIRMDGCTQRVVVNSSLSKWKPVTSGVPQGSVLGPVLFNIFVGDMDRGLEYTLSKLANDTKLCGAVNMLEGRDAIQWDLARLERWVCANLITFNRAKCKVLHMCWGNSKHKYRLGREWVENSPEERNLGVLVDKKLSMSRQCVLTVQKANHIQGCIKRSVNSRSRELILPLYSALVRPHLEYCVQLWSSQHRKDMDLLE</sequence>
<evidence type="ECO:0000313" key="3">
    <source>
        <dbReference type="Proteomes" id="UP000233556"/>
    </source>
</evidence>
<dbReference type="Proteomes" id="UP000233556">
    <property type="component" value="Unassembled WGS sequence"/>
</dbReference>
<name>A0A2I0UG52_LIMLA</name>